<dbReference type="InterPro" id="IPR005822">
    <property type="entry name" value="Ribosomal_uL13"/>
</dbReference>
<comment type="similarity">
    <text evidence="1">Belongs to the universal ribosomal protein uL13 family.</text>
</comment>
<evidence type="ECO:0000256" key="2">
    <source>
        <dbReference type="ARBA" id="ARBA00022980"/>
    </source>
</evidence>
<name>A0A812TS35_9DINO</name>
<evidence type="ECO:0000256" key="5">
    <source>
        <dbReference type="SAM" id="SignalP"/>
    </source>
</evidence>
<dbReference type="SUPFAM" id="SSF52161">
    <property type="entry name" value="Ribosomal protein L13"/>
    <property type="match status" value="1"/>
</dbReference>
<evidence type="ECO:0000256" key="4">
    <source>
        <dbReference type="SAM" id="MobiDB-lite"/>
    </source>
</evidence>
<feature type="signal peptide" evidence="5">
    <location>
        <begin position="1"/>
        <end position="18"/>
    </location>
</feature>
<evidence type="ECO:0000313" key="6">
    <source>
        <dbReference type="EMBL" id="CAE7539538.1"/>
    </source>
</evidence>
<dbReference type="GO" id="GO:0006412">
    <property type="term" value="P:translation"/>
    <property type="evidence" value="ECO:0007669"/>
    <property type="project" value="InterPro"/>
</dbReference>
<dbReference type="InterPro" id="IPR036899">
    <property type="entry name" value="Ribosomal_uL13_sf"/>
</dbReference>
<accession>A0A812TS35</accession>
<dbReference type="GO" id="GO:0005840">
    <property type="term" value="C:ribosome"/>
    <property type="evidence" value="ECO:0007669"/>
    <property type="project" value="UniProtKB-KW"/>
</dbReference>
<keyword evidence="7" id="KW-1185">Reference proteome</keyword>
<dbReference type="GO" id="GO:1990904">
    <property type="term" value="C:ribonucleoprotein complex"/>
    <property type="evidence" value="ECO:0007669"/>
    <property type="project" value="UniProtKB-KW"/>
</dbReference>
<dbReference type="AlphaFoldDB" id="A0A812TS35"/>
<keyword evidence="2" id="KW-0689">Ribosomal protein</keyword>
<dbReference type="Gene3D" id="3.90.1180.10">
    <property type="entry name" value="Ribosomal protein L13"/>
    <property type="match status" value="1"/>
</dbReference>
<keyword evidence="5" id="KW-0732">Signal</keyword>
<evidence type="ECO:0000256" key="1">
    <source>
        <dbReference type="ARBA" id="ARBA00006227"/>
    </source>
</evidence>
<evidence type="ECO:0000256" key="3">
    <source>
        <dbReference type="ARBA" id="ARBA00023274"/>
    </source>
</evidence>
<protein>
    <submittedName>
        <fullName evidence="6">RplM protein</fullName>
    </submittedName>
</protein>
<keyword evidence="3" id="KW-0687">Ribonucleoprotein</keyword>
<sequence length="200" mass="22204">MQVPLLALVGTLAAFCWSQERGFVEGQGPHRPAGSTAVVESLPRGLTCRRGVSQIVPNRYGRDSPEYDPAEPAIVLPYGSEERAEWKPIPQWRGEKTYHPCKKLQDDKYRQWYHFDAEGKTLGHLAKAVARTIEGLDSPLYDPARDKTPRATGRVGESGESLPRAGGCETSERHTAMPGQQDVGAYAIVTNCERVRNLRF</sequence>
<proteinExistence type="inferred from homology"/>
<dbReference type="Pfam" id="PF00572">
    <property type="entry name" value="Ribosomal_L13"/>
    <property type="match status" value="1"/>
</dbReference>
<gene>
    <name evidence="6" type="primary">rplM</name>
    <name evidence="6" type="ORF">SNAT2548_LOCUS30254</name>
</gene>
<feature type="region of interest" description="Disordered" evidence="4">
    <location>
        <begin position="140"/>
        <end position="175"/>
    </location>
</feature>
<comment type="caution">
    <text evidence="6">The sequence shown here is derived from an EMBL/GenBank/DDBJ whole genome shotgun (WGS) entry which is preliminary data.</text>
</comment>
<reference evidence="6" key="1">
    <citation type="submission" date="2021-02" db="EMBL/GenBank/DDBJ databases">
        <authorList>
            <person name="Dougan E. K."/>
            <person name="Rhodes N."/>
            <person name="Thang M."/>
            <person name="Chan C."/>
        </authorList>
    </citation>
    <scope>NUCLEOTIDE SEQUENCE</scope>
</reference>
<dbReference type="EMBL" id="CAJNDS010002597">
    <property type="protein sequence ID" value="CAE7539538.1"/>
    <property type="molecule type" value="Genomic_DNA"/>
</dbReference>
<dbReference type="Proteomes" id="UP000604046">
    <property type="component" value="Unassembled WGS sequence"/>
</dbReference>
<dbReference type="GO" id="GO:0003735">
    <property type="term" value="F:structural constituent of ribosome"/>
    <property type="evidence" value="ECO:0007669"/>
    <property type="project" value="InterPro"/>
</dbReference>
<organism evidence="6 7">
    <name type="scientific">Symbiodinium natans</name>
    <dbReference type="NCBI Taxonomy" id="878477"/>
    <lineage>
        <taxon>Eukaryota</taxon>
        <taxon>Sar</taxon>
        <taxon>Alveolata</taxon>
        <taxon>Dinophyceae</taxon>
        <taxon>Suessiales</taxon>
        <taxon>Symbiodiniaceae</taxon>
        <taxon>Symbiodinium</taxon>
    </lineage>
</organism>
<evidence type="ECO:0000313" key="7">
    <source>
        <dbReference type="Proteomes" id="UP000604046"/>
    </source>
</evidence>
<feature type="chain" id="PRO_5032656436" evidence="5">
    <location>
        <begin position="19"/>
        <end position="200"/>
    </location>
</feature>